<reference evidence="2 3" key="1">
    <citation type="journal article" date="2024" name="BMC Genomics">
        <title>De novo assembly and annotation of Popillia japonica's genome with initial clues to its potential as an invasive pest.</title>
        <authorList>
            <person name="Cucini C."/>
            <person name="Boschi S."/>
            <person name="Funari R."/>
            <person name="Cardaioli E."/>
            <person name="Iannotti N."/>
            <person name="Marturano G."/>
            <person name="Paoli F."/>
            <person name="Bruttini M."/>
            <person name="Carapelli A."/>
            <person name="Frati F."/>
            <person name="Nardi F."/>
        </authorList>
    </citation>
    <scope>NUCLEOTIDE SEQUENCE [LARGE SCALE GENOMIC DNA]</scope>
    <source>
        <strain evidence="2">DMR45628</strain>
    </source>
</reference>
<dbReference type="AlphaFoldDB" id="A0AAW1N203"/>
<proteinExistence type="predicted"/>
<protein>
    <submittedName>
        <fullName evidence="2">Uncharacterized protein</fullName>
    </submittedName>
</protein>
<evidence type="ECO:0000256" key="1">
    <source>
        <dbReference type="SAM" id="MobiDB-lite"/>
    </source>
</evidence>
<accession>A0AAW1N203</accession>
<evidence type="ECO:0000313" key="2">
    <source>
        <dbReference type="EMBL" id="KAK9753962.1"/>
    </source>
</evidence>
<comment type="caution">
    <text evidence="2">The sequence shown here is derived from an EMBL/GenBank/DDBJ whole genome shotgun (WGS) entry which is preliminary data.</text>
</comment>
<evidence type="ECO:0000313" key="3">
    <source>
        <dbReference type="Proteomes" id="UP001458880"/>
    </source>
</evidence>
<gene>
    <name evidence="2" type="ORF">QE152_g1470</name>
</gene>
<dbReference type="EMBL" id="JASPKY010000009">
    <property type="protein sequence ID" value="KAK9753962.1"/>
    <property type="molecule type" value="Genomic_DNA"/>
</dbReference>
<organism evidence="2 3">
    <name type="scientific">Popillia japonica</name>
    <name type="common">Japanese beetle</name>
    <dbReference type="NCBI Taxonomy" id="7064"/>
    <lineage>
        <taxon>Eukaryota</taxon>
        <taxon>Metazoa</taxon>
        <taxon>Ecdysozoa</taxon>
        <taxon>Arthropoda</taxon>
        <taxon>Hexapoda</taxon>
        <taxon>Insecta</taxon>
        <taxon>Pterygota</taxon>
        <taxon>Neoptera</taxon>
        <taxon>Endopterygota</taxon>
        <taxon>Coleoptera</taxon>
        <taxon>Polyphaga</taxon>
        <taxon>Scarabaeiformia</taxon>
        <taxon>Scarabaeidae</taxon>
        <taxon>Rutelinae</taxon>
        <taxon>Popillia</taxon>
    </lineage>
</organism>
<feature type="compositionally biased region" description="Acidic residues" evidence="1">
    <location>
        <begin position="83"/>
        <end position="92"/>
    </location>
</feature>
<feature type="compositionally biased region" description="Low complexity" evidence="1">
    <location>
        <begin position="17"/>
        <end position="34"/>
    </location>
</feature>
<dbReference type="Proteomes" id="UP001458880">
    <property type="component" value="Unassembled WGS sequence"/>
</dbReference>
<sequence>MKHKKQMRKVQDDKNPSNSNNSSSSGQHLAGSSSNCSEKLRDTPVDFSSRNNLQVDAAKRGAPDTSNYALSPNSSQQSKDSDVSDCDSDIDIVGDAKSVPPYSYKGA</sequence>
<feature type="region of interest" description="Disordered" evidence="1">
    <location>
        <begin position="1"/>
        <end position="107"/>
    </location>
</feature>
<keyword evidence="3" id="KW-1185">Reference proteome</keyword>
<feature type="compositionally biased region" description="Polar residues" evidence="1">
    <location>
        <begin position="64"/>
        <end position="73"/>
    </location>
</feature>
<name>A0AAW1N203_POPJA</name>